<organism evidence="1 2">
    <name type="scientific">Paenibacillus montaniterrae</name>
    <dbReference type="NCBI Taxonomy" id="429341"/>
    <lineage>
        <taxon>Bacteria</taxon>
        <taxon>Bacillati</taxon>
        <taxon>Bacillota</taxon>
        <taxon>Bacilli</taxon>
        <taxon>Bacillales</taxon>
        <taxon>Paenibacillaceae</taxon>
        <taxon>Paenibacillus</taxon>
    </lineage>
</organism>
<dbReference type="Proteomes" id="UP000683139">
    <property type="component" value="Unassembled WGS sequence"/>
</dbReference>
<dbReference type="AlphaFoldDB" id="A0A919YVU6"/>
<protein>
    <submittedName>
        <fullName evidence="1">Uncharacterized protein</fullName>
    </submittedName>
</protein>
<dbReference type="EMBL" id="BOSE01000006">
    <property type="protein sequence ID" value="GIP17748.1"/>
    <property type="molecule type" value="Genomic_DNA"/>
</dbReference>
<evidence type="ECO:0000313" key="1">
    <source>
        <dbReference type="EMBL" id="GIP17748.1"/>
    </source>
</evidence>
<keyword evidence="2" id="KW-1185">Reference proteome</keyword>
<proteinExistence type="predicted"/>
<name>A0A919YVU6_9BACL</name>
<sequence length="150" mass="17450">MAKLNEYLRGLIAGKIMTMAASELYNAAKLCKSLEILADCNDAYDLEFVQRSFDSSDEWEYADLKTDNLYYVCVEFPDGRHLPVPMLAARDYDGDKVRDRSFSHGIQGEMIEYAIKHIRPFRRAAIKAMAQYAVDERKYYFMPHQPSRWS</sequence>
<dbReference type="RefSeq" id="WP_213517389.1">
    <property type="nucleotide sequence ID" value="NZ_BOSE01000006.1"/>
</dbReference>
<reference evidence="1" key="1">
    <citation type="submission" date="2021-03" db="EMBL/GenBank/DDBJ databases">
        <title>Antimicrobial resistance genes in bacteria isolated from Japanese honey, and their potential for conferring macrolide and lincosamide resistance in the American foulbrood pathogen Paenibacillus larvae.</title>
        <authorList>
            <person name="Okamoto M."/>
            <person name="Kumagai M."/>
            <person name="Kanamori H."/>
            <person name="Takamatsu D."/>
        </authorList>
    </citation>
    <scope>NUCLEOTIDE SEQUENCE</scope>
    <source>
        <strain evidence="1">J40TS1</strain>
    </source>
</reference>
<accession>A0A919YVU6</accession>
<evidence type="ECO:0000313" key="2">
    <source>
        <dbReference type="Proteomes" id="UP000683139"/>
    </source>
</evidence>
<comment type="caution">
    <text evidence="1">The sequence shown here is derived from an EMBL/GenBank/DDBJ whole genome shotgun (WGS) entry which is preliminary data.</text>
</comment>
<gene>
    <name evidence="1" type="ORF">J40TS1_33900</name>
</gene>